<organism evidence="1 2">
    <name type="scientific">Pricia mediterranea</name>
    <dbReference type="NCBI Taxonomy" id="3076079"/>
    <lineage>
        <taxon>Bacteria</taxon>
        <taxon>Pseudomonadati</taxon>
        <taxon>Bacteroidota</taxon>
        <taxon>Flavobacteriia</taxon>
        <taxon>Flavobacteriales</taxon>
        <taxon>Flavobacteriaceae</taxon>
        <taxon>Pricia</taxon>
    </lineage>
</organism>
<comment type="caution">
    <text evidence="1">The sequence shown here is derived from an EMBL/GenBank/DDBJ whole genome shotgun (WGS) entry which is preliminary data.</text>
</comment>
<dbReference type="Proteomes" id="UP001250656">
    <property type="component" value="Unassembled WGS sequence"/>
</dbReference>
<proteinExistence type="predicted"/>
<protein>
    <submittedName>
        <fullName evidence="1">Uncharacterized protein</fullName>
    </submittedName>
</protein>
<accession>A0ABU3L376</accession>
<dbReference type="EMBL" id="JAVTTP010000001">
    <property type="protein sequence ID" value="MDT7828201.1"/>
    <property type="molecule type" value="Genomic_DNA"/>
</dbReference>
<keyword evidence="2" id="KW-1185">Reference proteome</keyword>
<sequence length="62" mass="7481">MKVSFRTKEESNREQRDEFLKLPPVERIYAFLDLMDRLKDYPTKAAPKNKDNFLIEITSKKF</sequence>
<evidence type="ECO:0000313" key="1">
    <source>
        <dbReference type="EMBL" id="MDT7828201.1"/>
    </source>
</evidence>
<reference evidence="1 2" key="1">
    <citation type="submission" date="2023-09" db="EMBL/GenBank/DDBJ databases">
        <title>Novel taxa isolated from Blanes Bay.</title>
        <authorList>
            <person name="Rey-Velasco X."/>
            <person name="Lucena T."/>
        </authorList>
    </citation>
    <scope>NUCLEOTIDE SEQUENCE [LARGE SCALE GENOMIC DNA]</scope>
    <source>
        <strain evidence="1 2">S334</strain>
    </source>
</reference>
<evidence type="ECO:0000313" key="2">
    <source>
        <dbReference type="Proteomes" id="UP001250656"/>
    </source>
</evidence>
<dbReference type="RefSeq" id="WP_314013385.1">
    <property type="nucleotide sequence ID" value="NZ_JAVTTP010000001.1"/>
</dbReference>
<gene>
    <name evidence="1" type="ORF">RQM65_05955</name>
</gene>
<name>A0ABU3L376_9FLAO</name>